<dbReference type="PANTHER" id="PTHR34978">
    <property type="entry name" value="POSSIBLE SENSOR-TRANSDUCER PROTEIN BLAR"/>
    <property type="match status" value="1"/>
</dbReference>
<dbReference type="Pfam" id="PF05569">
    <property type="entry name" value="Peptidase_M56"/>
    <property type="match status" value="1"/>
</dbReference>
<feature type="domain" description="Peptidase M56" evidence="2">
    <location>
        <begin position="118"/>
        <end position="270"/>
    </location>
</feature>
<keyword evidence="1" id="KW-1133">Transmembrane helix</keyword>
<reference evidence="3 4" key="1">
    <citation type="submission" date="2015-09" db="EMBL/GenBank/DDBJ databases">
        <authorList>
            <consortium name="Pathogen Informatics"/>
        </authorList>
    </citation>
    <scope>NUCLEOTIDE SEQUENCE [LARGE SCALE GENOMIC DNA]</scope>
    <source>
        <strain evidence="3 4">2789STDY5608868</strain>
    </source>
</reference>
<keyword evidence="1" id="KW-0812">Transmembrane</keyword>
<dbReference type="InterPro" id="IPR008756">
    <property type="entry name" value="Peptidase_M56"/>
</dbReference>
<keyword evidence="1" id="KW-0472">Membrane</keyword>
<dbReference type="Proteomes" id="UP000095598">
    <property type="component" value="Unassembled WGS sequence"/>
</dbReference>
<name>A0A173RSU5_ANAHA</name>
<feature type="transmembrane region" description="Helical" evidence="1">
    <location>
        <begin position="6"/>
        <end position="29"/>
    </location>
</feature>
<sequence length="456" mass="54068">MIWMIQQISIYILCYLFICLLIGSILFLIWKILCKKMEEKGFVRLNYGLLKIVILFFLIPFPIVILRTVLWDGITFLVNDRIGNFAICMVGIWGIGFGISIWKSKRKERVFLDICQSGKTCREWISKQALELMEKFEIHNSVSVEYNPFVQTPMVYGIRNPKVLLPTEEYTTDQLKIILLHELTHIKHKDIFWKLLCRMILLIYWFYPLKRQIFKVVNEWSEVYCDFSVINETGSKKGYFKTIYDIMIHQFQFQEYICAGIGECNLERRILIANNIRRMNTEKWIIGFILSMCFILFGGISVVTAMESMQLGYRILDRNTTEEIVVDGTPEVMNLVVHKRYGYDPRIFHTKYLEDDGSIYGVDFLKKKERVQTKWIYLKKGQKVFFKVFDMTDKDANKRKLEAGIRDFSNNIKYVNRSEEIDYKFSIEKSGKYQCFVSNYNDQNIELLGEIEILER</sequence>
<dbReference type="PANTHER" id="PTHR34978:SF3">
    <property type="entry name" value="SLR0241 PROTEIN"/>
    <property type="match status" value="1"/>
</dbReference>
<protein>
    <submittedName>
        <fullName evidence="3">Regulatory protein BlaR1</fullName>
    </submittedName>
</protein>
<evidence type="ECO:0000259" key="2">
    <source>
        <dbReference type="Pfam" id="PF05569"/>
    </source>
</evidence>
<proteinExistence type="predicted"/>
<dbReference type="CDD" id="cd07341">
    <property type="entry name" value="M56_BlaR1_MecR1_like"/>
    <property type="match status" value="1"/>
</dbReference>
<evidence type="ECO:0000313" key="3">
    <source>
        <dbReference type="EMBL" id="CUM80715.1"/>
    </source>
</evidence>
<feature type="transmembrane region" description="Helical" evidence="1">
    <location>
        <begin position="49"/>
        <end position="70"/>
    </location>
</feature>
<organism evidence="3 4">
    <name type="scientific">Anaerostipes hadrus</name>
    <dbReference type="NCBI Taxonomy" id="649756"/>
    <lineage>
        <taxon>Bacteria</taxon>
        <taxon>Bacillati</taxon>
        <taxon>Bacillota</taxon>
        <taxon>Clostridia</taxon>
        <taxon>Lachnospirales</taxon>
        <taxon>Lachnospiraceae</taxon>
        <taxon>Anaerostipes</taxon>
    </lineage>
</organism>
<dbReference type="InterPro" id="IPR052173">
    <property type="entry name" value="Beta-lactam_resp_regulator"/>
</dbReference>
<gene>
    <name evidence="3" type="primary">blaR1_1</name>
    <name evidence="3" type="ORF">ERS852425_00747</name>
</gene>
<accession>A0A173RSU5</accession>
<feature type="transmembrane region" description="Helical" evidence="1">
    <location>
        <begin position="284"/>
        <end position="306"/>
    </location>
</feature>
<evidence type="ECO:0000256" key="1">
    <source>
        <dbReference type="SAM" id="Phobius"/>
    </source>
</evidence>
<evidence type="ECO:0000313" key="4">
    <source>
        <dbReference type="Proteomes" id="UP000095598"/>
    </source>
</evidence>
<dbReference type="EMBL" id="CYXT01000003">
    <property type="protein sequence ID" value="CUM80715.1"/>
    <property type="molecule type" value="Genomic_DNA"/>
</dbReference>
<dbReference type="AlphaFoldDB" id="A0A173RSU5"/>
<feature type="transmembrane region" description="Helical" evidence="1">
    <location>
        <begin position="82"/>
        <end position="102"/>
    </location>
</feature>